<dbReference type="Gene3D" id="1.20.1560.10">
    <property type="entry name" value="ABC transporter type 1, transmembrane domain"/>
    <property type="match status" value="1"/>
</dbReference>
<dbReference type="CDD" id="cd18578">
    <property type="entry name" value="ABC_6TM_Pgp_ABCB1_D2_like"/>
    <property type="match status" value="1"/>
</dbReference>
<evidence type="ECO:0000259" key="11">
    <source>
        <dbReference type="PROSITE" id="PS50893"/>
    </source>
</evidence>
<feature type="transmembrane region" description="Helical" evidence="10">
    <location>
        <begin position="815"/>
        <end position="837"/>
    </location>
</feature>
<feature type="transmembrane region" description="Helical" evidence="10">
    <location>
        <begin position="110"/>
        <end position="135"/>
    </location>
</feature>
<feature type="transmembrane region" description="Helical" evidence="10">
    <location>
        <begin position="953"/>
        <end position="977"/>
    </location>
</feature>
<keyword evidence="14" id="KW-1185">Reference proteome</keyword>
<dbReference type="PROSITE" id="PS50893">
    <property type="entry name" value="ABC_TRANSPORTER_2"/>
    <property type="match status" value="2"/>
</dbReference>
<feature type="transmembrane region" description="Helical" evidence="10">
    <location>
        <begin position="843"/>
        <end position="860"/>
    </location>
</feature>
<feature type="transmembrane region" description="Helical" evidence="10">
    <location>
        <begin position="186"/>
        <end position="204"/>
    </location>
</feature>
<dbReference type="Pfam" id="PF00664">
    <property type="entry name" value="ABC_membrane"/>
    <property type="match status" value="2"/>
</dbReference>
<dbReference type="GO" id="GO:0005743">
    <property type="term" value="C:mitochondrial inner membrane"/>
    <property type="evidence" value="ECO:0007669"/>
    <property type="project" value="TreeGrafter"/>
</dbReference>
<feature type="transmembrane region" description="Helical" evidence="10">
    <location>
        <begin position="921"/>
        <end position="941"/>
    </location>
</feature>
<dbReference type="SMART" id="SM00382">
    <property type="entry name" value="AAA"/>
    <property type="match status" value="2"/>
</dbReference>
<dbReference type="CDD" id="cd18577">
    <property type="entry name" value="ABC_6TM_Pgp_ABCB1_D1_like"/>
    <property type="match status" value="1"/>
</dbReference>
<feature type="domain" description="ABC transmembrane type-1" evidence="12">
    <location>
        <begin position="695"/>
        <end position="982"/>
    </location>
</feature>
<dbReference type="Gene3D" id="3.40.50.300">
    <property type="entry name" value="P-loop containing nucleotide triphosphate hydrolases"/>
    <property type="match status" value="2"/>
</dbReference>
<feature type="transmembrane region" description="Helical" evidence="10">
    <location>
        <begin position="327"/>
        <end position="351"/>
    </location>
</feature>
<dbReference type="FunFam" id="3.40.50.300:FF:000251">
    <property type="entry name" value="ABC transporter B family member 19"/>
    <property type="match status" value="1"/>
</dbReference>
<dbReference type="GO" id="GO:0005524">
    <property type="term" value="F:ATP binding"/>
    <property type="evidence" value="ECO:0007669"/>
    <property type="project" value="UniProtKB-KW"/>
</dbReference>
<keyword evidence="9 10" id="KW-0472">Membrane</keyword>
<dbReference type="GO" id="GO:0090374">
    <property type="term" value="P:oligopeptide export from mitochondrion"/>
    <property type="evidence" value="ECO:0007669"/>
    <property type="project" value="TreeGrafter"/>
</dbReference>
<evidence type="ECO:0000256" key="5">
    <source>
        <dbReference type="ARBA" id="ARBA00022737"/>
    </source>
</evidence>
<dbReference type="InterPro" id="IPR011527">
    <property type="entry name" value="ABC1_TM_dom"/>
</dbReference>
<keyword evidence="3" id="KW-0813">Transport</keyword>
<feature type="transmembrane region" description="Helical" evidence="10">
    <location>
        <begin position="60"/>
        <end position="90"/>
    </location>
</feature>
<evidence type="ECO:0000256" key="7">
    <source>
        <dbReference type="ARBA" id="ARBA00022840"/>
    </source>
</evidence>
<feature type="domain" description="ABC transporter" evidence="11">
    <location>
        <begin position="1017"/>
        <end position="1253"/>
    </location>
</feature>
<evidence type="ECO:0000256" key="10">
    <source>
        <dbReference type="SAM" id="Phobius"/>
    </source>
</evidence>
<dbReference type="InterPro" id="IPR003439">
    <property type="entry name" value="ABC_transporter-like_ATP-bd"/>
</dbReference>
<evidence type="ECO:0000313" key="13">
    <source>
        <dbReference type="EMBL" id="PIG87426.1"/>
    </source>
</evidence>
<evidence type="ECO:0000256" key="2">
    <source>
        <dbReference type="ARBA" id="ARBA00007577"/>
    </source>
</evidence>
<dbReference type="Proteomes" id="UP000231358">
    <property type="component" value="Unassembled WGS sequence"/>
</dbReference>
<dbReference type="SUPFAM" id="SSF90123">
    <property type="entry name" value="ABC transporter transmembrane region"/>
    <property type="match status" value="2"/>
</dbReference>
<feature type="transmembrane region" description="Helical" evidence="10">
    <location>
        <begin position="736"/>
        <end position="761"/>
    </location>
</feature>
<dbReference type="AlphaFoldDB" id="A0A2G7G3J0"/>
<feature type="domain" description="ABC transporter" evidence="11">
    <location>
        <begin position="388"/>
        <end position="632"/>
    </location>
</feature>
<feature type="transmembrane region" description="Helical" evidence="10">
    <location>
        <begin position="210"/>
        <end position="231"/>
    </location>
</feature>
<dbReference type="PROSITE" id="PS00211">
    <property type="entry name" value="ABC_TRANSPORTER_1"/>
    <property type="match status" value="2"/>
</dbReference>
<dbReference type="GO" id="GO:0016887">
    <property type="term" value="F:ATP hydrolysis activity"/>
    <property type="evidence" value="ECO:0007669"/>
    <property type="project" value="InterPro"/>
</dbReference>
<gene>
    <name evidence="13" type="ORF">AARAC_007447</name>
</gene>
<dbReference type="GO" id="GO:0015421">
    <property type="term" value="F:ABC-type oligopeptide transporter activity"/>
    <property type="evidence" value="ECO:0007669"/>
    <property type="project" value="TreeGrafter"/>
</dbReference>
<sequence>MHLSTPTIYVAEYLSLVPPENETFGQKVLVDIYPKVRGNGDGDDSNQQKMLRYATALDRLTMALATVAAAVAGAALSTVPVVIGAFTQHFSDFLDGKSSSDDLEHDTRHLALYFIYLGIISFVGLSLSTFGFTRLAGSCNYRLRKAYLSALLRQDVSYFESLGAGEVITRITDDTNLVLDTLSHKASILLTGLFGFVAALIIALSRNWRLALVLMAMPLGMIATMGTLGAYMRRMQQRSGSHYVKSADFAEDVFSCARSVIADGAQGRLAKRYEEMLMPALGSDLRSKAAMAMMIALTMTVILWGYGLAFWQGNRFLQKGDCTLSDIVTVLLTSTMAGVLLGQSAPFAASVMQAKAVSTRIYATLDRVSPLDPSTDSGMTLPSFAGDIEFQDVRFAYPSRQSEPVMDGFNLLIKAGTSMAIVGSSGAGKSTLFALIQRWYDPLQGNVLLGGHNVRQLNLRWMRSKVGLVAQEPLLFDTSVHDNIVYGLGAEADQLDHHTIVSKVYEAAKLANIHDFILSLPGGYSTRVGQAGGLLSGGQRQRIAIARAVISDPPILLLDEATAALDTKSEQAVQEALQRVSKNRTTVIIAHRLSTIQSADRIALVEHGKVIEQGTHDELIFQGLKYANFIRAQEFTRAALPLRSRQDERNEQEFAQKPENAASVTVSIDCSAKSSTWALVKFVWHLNTPERRFILIGILASAFAGAGYPIQAILFGNAVVSIVSPDLATGGHDPKFWALMYVALGICQFIFYTIQGICFALTSSRLAYRTRTKVFTSLINQDMSFFTQVENSSGTLTAFLATEASKLTGVSGTTFGAILNSVMTLVAAIAVSCSFGWKLGLVAASTIPILLTCGFLRFWIISWTESHATRATDAAGAACEAVSAVTTVASLGIQDTIVDRYCEKLQAEQPQTLRFNIVSSIMYAASQSLVFWVTSLLFWYGGVKLVASGEYSVQQFFICFTAIVWSSQAAGMVFSYAPDIAGARSAAAQLVGLLFTPPTIDVGLQHGEVPGQTSTGVMLSSVDFEYPSPHGPCTVLQNINLTAKHGQLTAIVGPSGSGKSTILDLIERFYDPTRGTVLVGGKDVREYKLANLRRTMSYVGQGGWIVGGTIRDCLLSDEENVSEEEVVGACKSANIYDFIISLPNGLDTPVGSKGSRISGGQKQRIAIARALLRKPKILLLDEATSALDTISEKHVQSALSSGGERTTVAVAHRLASIAHANCIYVMDQGKIVDCGSHEELLARQGLYWQLFTLQETDTA</sequence>
<feature type="transmembrane region" description="Helical" evidence="10">
    <location>
        <begin position="693"/>
        <end position="716"/>
    </location>
</feature>
<keyword evidence="8 10" id="KW-1133">Transmembrane helix</keyword>
<evidence type="ECO:0000313" key="14">
    <source>
        <dbReference type="Proteomes" id="UP000231358"/>
    </source>
</evidence>
<dbReference type="CDD" id="cd03249">
    <property type="entry name" value="ABC_MTABC3_MDL1_MDL2"/>
    <property type="match status" value="1"/>
</dbReference>
<dbReference type="InterPro" id="IPR036640">
    <property type="entry name" value="ABC1_TM_sf"/>
</dbReference>
<dbReference type="PANTHER" id="PTHR43394:SF11">
    <property type="entry name" value="ATP-BINDING CASSETTE TRANSPORTER"/>
    <property type="match status" value="1"/>
</dbReference>
<accession>A0A2G7G3J0</accession>
<evidence type="ECO:0000256" key="8">
    <source>
        <dbReference type="ARBA" id="ARBA00022989"/>
    </source>
</evidence>
<name>A0A2G7G3J0_9EURO</name>
<reference evidence="13 14" key="1">
    <citation type="submission" date="2017-05" db="EMBL/GenBank/DDBJ databases">
        <title>Genome sequence for an aflatoxigenic pathogen of Argentinian peanut, Aspergillus arachidicola.</title>
        <authorList>
            <person name="Moore G."/>
            <person name="Beltz S.B."/>
            <person name="Mack B.M."/>
        </authorList>
    </citation>
    <scope>NUCLEOTIDE SEQUENCE [LARGE SCALE GENOMIC DNA]</scope>
    <source>
        <strain evidence="13 14">CBS 117610</strain>
    </source>
</reference>
<keyword evidence="6" id="KW-0547">Nucleotide-binding</keyword>
<keyword evidence="7" id="KW-0067">ATP-binding</keyword>
<comment type="similarity">
    <text evidence="2">Belongs to the ABC transporter superfamily. ABCB family. Multidrug resistance exporter (TC 3.A.1.201) subfamily.</text>
</comment>
<keyword evidence="4 10" id="KW-0812">Transmembrane</keyword>
<comment type="subcellular location">
    <subcellularLocation>
        <location evidence="1">Membrane</location>
        <topology evidence="1">Multi-pass membrane protein</topology>
    </subcellularLocation>
</comment>
<dbReference type="Pfam" id="PF00005">
    <property type="entry name" value="ABC_tran"/>
    <property type="match status" value="2"/>
</dbReference>
<feature type="transmembrane region" description="Helical" evidence="10">
    <location>
        <begin position="289"/>
        <end position="307"/>
    </location>
</feature>
<dbReference type="InterPro" id="IPR017871">
    <property type="entry name" value="ABC_transporter-like_CS"/>
</dbReference>
<dbReference type="SUPFAM" id="SSF52540">
    <property type="entry name" value="P-loop containing nucleoside triphosphate hydrolases"/>
    <property type="match status" value="2"/>
</dbReference>
<dbReference type="InterPro" id="IPR027417">
    <property type="entry name" value="P-loop_NTPase"/>
</dbReference>
<evidence type="ECO:0000256" key="1">
    <source>
        <dbReference type="ARBA" id="ARBA00004141"/>
    </source>
</evidence>
<organism evidence="13 14">
    <name type="scientific">Aspergillus arachidicola</name>
    <dbReference type="NCBI Taxonomy" id="656916"/>
    <lineage>
        <taxon>Eukaryota</taxon>
        <taxon>Fungi</taxon>
        <taxon>Dikarya</taxon>
        <taxon>Ascomycota</taxon>
        <taxon>Pezizomycotina</taxon>
        <taxon>Eurotiomycetes</taxon>
        <taxon>Eurotiomycetidae</taxon>
        <taxon>Eurotiales</taxon>
        <taxon>Aspergillaceae</taxon>
        <taxon>Aspergillus</taxon>
        <taxon>Aspergillus subgen. Circumdati</taxon>
    </lineage>
</organism>
<proteinExistence type="inferred from homology"/>
<dbReference type="PROSITE" id="PS50929">
    <property type="entry name" value="ABC_TM1F"/>
    <property type="match status" value="2"/>
</dbReference>
<evidence type="ECO:0000256" key="9">
    <source>
        <dbReference type="ARBA" id="ARBA00023136"/>
    </source>
</evidence>
<evidence type="ECO:0000259" key="12">
    <source>
        <dbReference type="PROSITE" id="PS50929"/>
    </source>
</evidence>
<evidence type="ECO:0000256" key="3">
    <source>
        <dbReference type="ARBA" id="ARBA00022448"/>
    </source>
</evidence>
<evidence type="ECO:0000256" key="4">
    <source>
        <dbReference type="ARBA" id="ARBA00022692"/>
    </source>
</evidence>
<evidence type="ECO:0000256" key="6">
    <source>
        <dbReference type="ARBA" id="ARBA00022741"/>
    </source>
</evidence>
<feature type="domain" description="ABC transmembrane type-1" evidence="12">
    <location>
        <begin position="63"/>
        <end position="353"/>
    </location>
</feature>
<keyword evidence="5" id="KW-0677">Repeat</keyword>
<dbReference type="InterPro" id="IPR039421">
    <property type="entry name" value="Type_1_exporter"/>
</dbReference>
<protein>
    <submittedName>
        <fullName evidence="13">Multidrug resistance protein 1</fullName>
    </submittedName>
</protein>
<dbReference type="InterPro" id="IPR003593">
    <property type="entry name" value="AAA+_ATPase"/>
</dbReference>
<comment type="caution">
    <text evidence="13">The sequence shown here is derived from an EMBL/GenBank/DDBJ whole genome shotgun (WGS) entry which is preliminary data.</text>
</comment>
<dbReference type="EMBL" id="NEXV01000154">
    <property type="protein sequence ID" value="PIG87426.1"/>
    <property type="molecule type" value="Genomic_DNA"/>
</dbReference>
<dbReference type="FunFam" id="3.40.50.300:FF:000967">
    <property type="entry name" value="ABC multidrug transporter mdr4"/>
    <property type="match status" value="1"/>
</dbReference>
<dbReference type="PANTHER" id="PTHR43394">
    <property type="entry name" value="ATP-DEPENDENT PERMEASE MDL1, MITOCHONDRIAL"/>
    <property type="match status" value="1"/>
</dbReference>
<dbReference type="STRING" id="656916.A0A2G7G3J0"/>